<evidence type="ECO:0000313" key="2">
    <source>
        <dbReference type="EMBL" id="RHH77277.1"/>
    </source>
</evidence>
<accession>A0A3R6I448</accession>
<comment type="caution">
    <text evidence="2">The sequence shown here is derived from an EMBL/GenBank/DDBJ whole genome shotgun (WGS) entry which is preliminary data.</text>
</comment>
<dbReference type="Proteomes" id="UP000283732">
    <property type="component" value="Unassembled WGS sequence"/>
</dbReference>
<organism evidence="2 4">
    <name type="scientific">Parabacteroides merdae</name>
    <dbReference type="NCBI Taxonomy" id="46503"/>
    <lineage>
        <taxon>Bacteria</taxon>
        <taxon>Pseudomonadati</taxon>
        <taxon>Bacteroidota</taxon>
        <taxon>Bacteroidia</taxon>
        <taxon>Bacteroidales</taxon>
        <taxon>Tannerellaceae</taxon>
        <taxon>Parabacteroides</taxon>
    </lineage>
</organism>
<evidence type="ECO:0000313" key="1">
    <source>
        <dbReference type="EMBL" id="RGN51814.1"/>
    </source>
</evidence>
<dbReference type="EMBL" id="QSUP01000009">
    <property type="protein sequence ID" value="RGN51814.1"/>
    <property type="molecule type" value="Genomic_DNA"/>
</dbReference>
<evidence type="ECO:0000313" key="3">
    <source>
        <dbReference type="Proteomes" id="UP000261088"/>
    </source>
</evidence>
<dbReference type="AlphaFoldDB" id="A0A3R6I448"/>
<gene>
    <name evidence="2" type="ORF">DW191_11085</name>
    <name evidence="1" type="ORF">DXB61_09515</name>
</gene>
<evidence type="ECO:0000313" key="4">
    <source>
        <dbReference type="Proteomes" id="UP000283732"/>
    </source>
</evidence>
<dbReference type="EMBL" id="QRKC01000004">
    <property type="protein sequence ID" value="RHH77277.1"/>
    <property type="molecule type" value="Genomic_DNA"/>
</dbReference>
<dbReference type="Proteomes" id="UP000261088">
    <property type="component" value="Unassembled WGS sequence"/>
</dbReference>
<protein>
    <submittedName>
        <fullName evidence="2">Uncharacterized protein</fullName>
    </submittedName>
</protein>
<proteinExistence type="predicted"/>
<name>A0A3R6I448_9BACT</name>
<sequence>MGEKGNIHFIGGKNKAYKTCCTLAVQRAEVLDYLVCGSSYPVGHAVLTDNKLPQKQFIKVT</sequence>
<reference evidence="3 4" key="1">
    <citation type="submission" date="2018-08" db="EMBL/GenBank/DDBJ databases">
        <title>A genome reference for cultivated species of the human gut microbiota.</title>
        <authorList>
            <person name="Zou Y."/>
            <person name="Xue W."/>
            <person name="Luo G."/>
        </authorList>
    </citation>
    <scope>NUCLEOTIDE SEQUENCE [LARGE SCALE GENOMIC DNA]</scope>
    <source>
        <strain evidence="2 4">AM16-50</strain>
        <strain evidence="1 3">OM05-11AA</strain>
    </source>
</reference>